<keyword evidence="3" id="KW-1185">Reference proteome</keyword>
<name>D3S265_FERPA</name>
<dbReference type="Gene3D" id="3.40.630.30">
    <property type="match status" value="1"/>
</dbReference>
<dbReference type="InterPro" id="IPR031165">
    <property type="entry name" value="GNAT_YJDJ"/>
</dbReference>
<dbReference type="InterPro" id="IPR000182">
    <property type="entry name" value="GNAT_dom"/>
</dbReference>
<evidence type="ECO:0000259" key="1">
    <source>
        <dbReference type="PROSITE" id="PS51186"/>
    </source>
</evidence>
<sequence>MEVVKEKGKFVLKEGEKPLSWIVFEENDEVHLIETVTAEEAKGKGYASKLVEEVLNMLEGRKVKISCPYIKSRIEKKGLEGKYKYTPLLKLKEEIEKFNKYRSPEAHAELLEFEKRKAKVLFTGPFCVSCGVYDYFEDLIVDLNAKVEGFEEFEEGFVVTYVFNEDLY</sequence>
<protein>
    <recommendedName>
        <fullName evidence="1">N-acetyltransferase domain-containing protein</fullName>
    </recommendedName>
</protein>
<dbReference type="InterPro" id="IPR016181">
    <property type="entry name" value="Acyl_CoA_acyltransferase"/>
</dbReference>
<accession>D3S265</accession>
<dbReference type="GeneID" id="25395331"/>
<evidence type="ECO:0000313" key="3">
    <source>
        <dbReference type="Proteomes" id="UP000002613"/>
    </source>
</evidence>
<dbReference type="Pfam" id="PF14542">
    <property type="entry name" value="Acetyltransf_CG"/>
    <property type="match status" value="1"/>
</dbReference>
<reference evidence="3" key="1">
    <citation type="submission" date="2010-02" db="EMBL/GenBank/DDBJ databases">
        <title>Complete sequence of Ferroglobus placidus DSM 10642.</title>
        <authorList>
            <consortium name="US DOE Joint Genome Institute"/>
            <person name="Lucas S."/>
            <person name="Copeland A."/>
            <person name="Lapidus A."/>
            <person name="Cheng J.-F."/>
            <person name="Bruce D."/>
            <person name="Goodwin L."/>
            <person name="Pitluck S."/>
            <person name="Saunders E."/>
            <person name="Brettin T."/>
            <person name="Detter J.C."/>
            <person name="Han C."/>
            <person name="Tapia R."/>
            <person name="Larimer F."/>
            <person name="Land M."/>
            <person name="Hauser L."/>
            <person name="Kyrpides N."/>
            <person name="Ivanova N."/>
            <person name="Holmes D."/>
            <person name="Lovley D."/>
            <person name="Kyrpides N."/>
            <person name="Anderson I.J."/>
            <person name="Woyke T."/>
        </authorList>
    </citation>
    <scope>NUCLEOTIDE SEQUENCE [LARGE SCALE GENOMIC DNA]</scope>
    <source>
        <strain evidence="3">DSM 10642 / AEDII12DO</strain>
    </source>
</reference>
<dbReference type="HOGENOM" id="CLU_1615223_0_0_2"/>
<dbReference type="GO" id="GO:0016747">
    <property type="term" value="F:acyltransferase activity, transferring groups other than amino-acyl groups"/>
    <property type="evidence" value="ECO:0007669"/>
    <property type="project" value="InterPro"/>
</dbReference>
<dbReference type="KEGG" id="fpl:Ferp_2448"/>
<evidence type="ECO:0000313" key="2">
    <source>
        <dbReference type="EMBL" id="ADC66556.1"/>
    </source>
</evidence>
<proteinExistence type="predicted"/>
<dbReference type="PROSITE" id="PS51186">
    <property type="entry name" value="GNAT"/>
    <property type="match status" value="1"/>
</dbReference>
<dbReference type="STRING" id="589924.Ferp_2448"/>
<dbReference type="EMBL" id="CP001899">
    <property type="protein sequence ID" value="ADC66556.1"/>
    <property type="molecule type" value="Genomic_DNA"/>
</dbReference>
<dbReference type="CDD" id="cd04301">
    <property type="entry name" value="NAT_SF"/>
    <property type="match status" value="1"/>
</dbReference>
<dbReference type="Proteomes" id="UP000002613">
    <property type="component" value="Chromosome"/>
</dbReference>
<organism evidence="2 3">
    <name type="scientific">Ferroglobus placidus (strain DSM 10642 / AEDII12DO)</name>
    <dbReference type="NCBI Taxonomy" id="589924"/>
    <lineage>
        <taxon>Archaea</taxon>
        <taxon>Methanobacteriati</taxon>
        <taxon>Methanobacteriota</taxon>
        <taxon>Archaeoglobi</taxon>
        <taxon>Archaeoglobales</taxon>
        <taxon>Archaeoglobaceae</taxon>
        <taxon>Ferroglobus</taxon>
    </lineage>
</organism>
<dbReference type="RefSeq" id="WP_012966890.1">
    <property type="nucleotide sequence ID" value="NC_013849.1"/>
</dbReference>
<gene>
    <name evidence="2" type="ordered locus">Ferp_2448</name>
</gene>
<dbReference type="PaxDb" id="589924-Ferp_2448"/>
<dbReference type="AlphaFoldDB" id="D3S265"/>
<dbReference type="SUPFAM" id="SSF55729">
    <property type="entry name" value="Acyl-CoA N-acyltransferases (Nat)"/>
    <property type="match status" value="1"/>
</dbReference>
<feature type="domain" description="N-acetyltransferase" evidence="1">
    <location>
        <begin position="1"/>
        <end position="94"/>
    </location>
</feature>
<reference evidence="2 3" key="2">
    <citation type="journal article" date="2011" name="Stand. Genomic Sci.">
        <title>Complete genome sequence of Ferroglobus placidus AEDII12DO.</title>
        <authorList>
            <person name="Anderson I."/>
            <person name="Risso C."/>
            <person name="Holmes D."/>
            <person name="Lucas S."/>
            <person name="Copeland A."/>
            <person name="Lapidus A."/>
            <person name="Cheng J.F."/>
            <person name="Bruce D."/>
            <person name="Goodwin L."/>
            <person name="Pitluck S."/>
            <person name="Saunders E."/>
            <person name="Brettin T."/>
            <person name="Detter J.C."/>
            <person name="Han C."/>
            <person name="Tapia R."/>
            <person name="Larimer F."/>
            <person name="Land M."/>
            <person name="Hauser L."/>
            <person name="Woyke T."/>
            <person name="Lovley D."/>
            <person name="Kyrpides N."/>
            <person name="Ivanova N."/>
        </authorList>
    </citation>
    <scope>NUCLEOTIDE SEQUENCE [LARGE SCALE GENOMIC DNA]</scope>
    <source>
        <strain evidence="3">DSM 10642 / AEDII12DO</strain>
    </source>
</reference>
<dbReference type="eggNOG" id="arCOG03647">
    <property type="taxonomic scope" value="Archaea"/>
</dbReference>